<evidence type="ECO:0000313" key="8">
    <source>
        <dbReference type="EMBL" id="CBJ29578.1"/>
    </source>
</evidence>
<dbReference type="GO" id="GO:0032956">
    <property type="term" value="P:regulation of actin cytoskeleton organization"/>
    <property type="evidence" value="ECO:0007669"/>
    <property type="project" value="TreeGrafter"/>
</dbReference>
<dbReference type="PANTHER" id="PTHR19842:SF0">
    <property type="entry name" value="TARGET OF RAPAMYCIN COMPLEX SUBUNIT LST8"/>
    <property type="match status" value="1"/>
</dbReference>
<dbReference type="PROSITE" id="PS00678">
    <property type="entry name" value="WD_REPEATS_1"/>
    <property type="match status" value="4"/>
</dbReference>
<comment type="subcellular location">
    <subcellularLocation>
        <location evidence="1">Cytoplasm</location>
    </subcellularLocation>
</comment>
<dbReference type="InterPro" id="IPR037588">
    <property type="entry name" value="MLST8"/>
</dbReference>
<dbReference type="GO" id="GO:0031931">
    <property type="term" value="C:TORC1 complex"/>
    <property type="evidence" value="ECO:0007669"/>
    <property type="project" value="InterPro"/>
</dbReference>
<dbReference type="Gene3D" id="2.130.10.10">
    <property type="entry name" value="YVTN repeat-like/Quinoprotein amine dehydrogenase"/>
    <property type="match status" value="1"/>
</dbReference>
<dbReference type="InterPro" id="IPR019775">
    <property type="entry name" value="WD40_repeat_CS"/>
</dbReference>
<dbReference type="Proteomes" id="UP000002630">
    <property type="component" value="Linkage Group LG03"/>
</dbReference>
<evidence type="ECO:0000256" key="5">
    <source>
        <dbReference type="ARBA" id="ARBA00022737"/>
    </source>
</evidence>
<dbReference type="PROSITE" id="PS50082">
    <property type="entry name" value="WD_REPEATS_2"/>
    <property type="match status" value="4"/>
</dbReference>
<reference evidence="8 9" key="1">
    <citation type="journal article" date="2010" name="Nature">
        <title>The Ectocarpus genome and the independent evolution of multicellularity in brown algae.</title>
        <authorList>
            <person name="Cock J.M."/>
            <person name="Sterck L."/>
            <person name="Rouze P."/>
            <person name="Scornet D."/>
            <person name="Allen A.E."/>
            <person name="Amoutzias G."/>
            <person name="Anthouard V."/>
            <person name="Artiguenave F."/>
            <person name="Aury J.M."/>
            <person name="Badger J.H."/>
            <person name="Beszteri B."/>
            <person name="Billiau K."/>
            <person name="Bonnet E."/>
            <person name="Bothwell J.H."/>
            <person name="Bowler C."/>
            <person name="Boyen C."/>
            <person name="Brownlee C."/>
            <person name="Carrano C.J."/>
            <person name="Charrier B."/>
            <person name="Cho G.Y."/>
            <person name="Coelho S.M."/>
            <person name="Collen J."/>
            <person name="Corre E."/>
            <person name="Da Silva C."/>
            <person name="Delage L."/>
            <person name="Delaroque N."/>
            <person name="Dittami S.M."/>
            <person name="Doulbeau S."/>
            <person name="Elias M."/>
            <person name="Farnham G."/>
            <person name="Gachon C.M."/>
            <person name="Gschloessl B."/>
            <person name="Heesch S."/>
            <person name="Jabbari K."/>
            <person name="Jubin C."/>
            <person name="Kawai H."/>
            <person name="Kimura K."/>
            <person name="Kloareg B."/>
            <person name="Kupper F.C."/>
            <person name="Lang D."/>
            <person name="Le Bail A."/>
            <person name="Leblanc C."/>
            <person name="Lerouge P."/>
            <person name="Lohr M."/>
            <person name="Lopez P.J."/>
            <person name="Martens C."/>
            <person name="Maumus F."/>
            <person name="Michel G."/>
            <person name="Miranda-Saavedra D."/>
            <person name="Morales J."/>
            <person name="Moreau H."/>
            <person name="Motomura T."/>
            <person name="Nagasato C."/>
            <person name="Napoli C.A."/>
            <person name="Nelson D.R."/>
            <person name="Nyvall-Collen P."/>
            <person name="Peters A.F."/>
            <person name="Pommier C."/>
            <person name="Potin P."/>
            <person name="Poulain J."/>
            <person name="Quesneville H."/>
            <person name="Read B."/>
            <person name="Rensing S.A."/>
            <person name="Ritter A."/>
            <person name="Rousvoal S."/>
            <person name="Samanta M."/>
            <person name="Samson G."/>
            <person name="Schroeder D.C."/>
            <person name="Segurens B."/>
            <person name="Strittmatter M."/>
            <person name="Tonon T."/>
            <person name="Tregear J.W."/>
            <person name="Valentin K."/>
            <person name="von Dassow P."/>
            <person name="Yamagishi T."/>
            <person name="Van de Peer Y."/>
            <person name="Wincker P."/>
        </authorList>
    </citation>
    <scope>NUCLEOTIDE SEQUENCE [LARGE SCALE GENOMIC DNA]</scope>
    <source>
        <strain evidence="9">Ec32 / CCAP1310/4</strain>
    </source>
</reference>
<evidence type="ECO:0000256" key="2">
    <source>
        <dbReference type="ARBA" id="ARBA00009890"/>
    </source>
</evidence>
<feature type="repeat" description="WD" evidence="7">
    <location>
        <begin position="244"/>
        <end position="285"/>
    </location>
</feature>
<dbReference type="InterPro" id="IPR036322">
    <property type="entry name" value="WD40_repeat_dom_sf"/>
</dbReference>
<feature type="repeat" description="WD" evidence="7">
    <location>
        <begin position="118"/>
        <end position="154"/>
    </location>
</feature>
<comment type="similarity">
    <text evidence="2">Belongs to the WD repeat LST8 family.</text>
</comment>
<evidence type="ECO:0000256" key="4">
    <source>
        <dbReference type="ARBA" id="ARBA00022574"/>
    </source>
</evidence>
<dbReference type="InParanoid" id="D7FL41"/>
<dbReference type="SMART" id="SM00320">
    <property type="entry name" value="WD40"/>
    <property type="match status" value="6"/>
</dbReference>
<gene>
    <name evidence="8" type="ORF">Esi_0153_0048</name>
</gene>
<name>D7FL41_ECTSI</name>
<evidence type="ECO:0000256" key="6">
    <source>
        <dbReference type="ARBA" id="ARBA00074814"/>
    </source>
</evidence>
<evidence type="ECO:0000256" key="7">
    <source>
        <dbReference type="PROSITE-ProRule" id="PRU00221"/>
    </source>
</evidence>
<dbReference type="AlphaFoldDB" id="D7FL41"/>
<dbReference type="OrthoDB" id="400at2759"/>
<feature type="repeat" description="WD" evidence="7">
    <location>
        <begin position="72"/>
        <end position="113"/>
    </location>
</feature>
<dbReference type="GO" id="GO:0005737">
    <property type="term" value="C:cytoplasm"/>
    <property type="evidence" value="ECO:0007669"/>
    <property type="project" value="UniProtKB-SubCell"/>
</dbReference>
<dbReference type="PRINTS" id="PR00320">
    <property type="entry name" value="GPROTEINBRPT"/>
</dbReference>
<dbReference type="FunFam" id="2.130.10.10:FF:000505">
    <property type="entry name" value="Blast:Protein LST8 homolog"/>
    <property type="match status" value="1"/>
</dbReference>
<dbReference type="EMBL" id="FN648087">
    <property type="protein sequence ID" value="CBJ29578.1"/>
    <property type="molecule type" value="Genomic_DNA"/>
</dbReference>
<dbReference type="OMA" id="VQRNYKH"/>
<keyword evidence="4 7" id="KW-0853">WD repeat</keyword>
<dbReference type="GO" id="GO:0038203">
    <property type="term" value="P:TORC2 signaling"/>
    <property type="evidence" value="ECO:0007669"/>
    <property type="project" value="UniProtKB-ARBA"/>
</dbReference>
<dbReference type="PROSITE" id="PS50294">
    <property type="entry name" value="WD_REPEATS_REGION"/>
    <property type="match status" value="4"/>
</dbReference>
<organism evidence="8 9">
    <name type="scientific">Ectocarpus siliculosus</name>
    <name type="common">Brown alga</name>
    <name type="synonym">Conferva siliculosa</name>
    <dbReference type="NCBI Taxonomy" id="2880"/>
    <lineage>
        <taxon>Eukaryota</taxon>
        <taxon>Sar</taxon>
        <taxon>Stramenopiles</taxon>
        <taxon>Ochrophyta</taxon>
        <taxon>PX clade</taxon>
        <taxon>Phaeophyceae</taxon>
        <taxon>Ectocarpales</taxon>
        <taxon>Ectocarpaceae</taxon>
        <taxon>Ectocarpus</taxon>
    </lineage>
</organism>
<dbReference type="GO" id="GO:0032535">
    <property type="term" value="P:regulation of cellular component size"/>
    <property type="evidence" value="ECO:0007669"/>
    <property type="project" value="UniProtKB-ARBA"/>
</dbReference>
<evidence type="ECO:0000313" key="9">
    <source>
        <dbReference type="Proteomes" id="UP000002630"/>
    </source>
</evidence>
<dbReference type="GO" id="GO:0031932">
    <property type="term" value="C:TORC2 complex"/>
    <property type="evidence" value="ECO:0007669"/>
    <property type="project" value="InterPro"/>
</dbReference>
<keyword evidence="3" id="KW-0963">Cytoplasm</keyword>
<feature type="repeat" description="WD" evidence="7">
    <location>
        <begin position="202"/>
        <end position="243"/>
    </location>
</feature>
<proteinExistence type="inferred from homology"/>
<accession>D7FL41</accession>
<dbReference type="GO" id="GO:0051897">
    <property type="term" value="P:positive regulation of phosphatidylinositol 3-kinase/protein kinase B signal transduction"/>
    <property type="evidence" value="ECO:0007669"/>
    <property type="project" value="UniProtKB-ARBA"/>
</dbReference>
<dbReference type="InterPro" id="IPR020472">
    <property type="entry name" value="WD40_PAC1"/>
</dbReference>
<dbReference type="CDD" id="cd00200">
    <property type="entry name" value="WD40"/>
    <property type="match status" value="1"/>
</dbReference>
<protein>
    <recommendedName>
        <fullName evidence="6">Protein LST8 homolog</fullName>
    </recommendedName>
</protein>
<dbReference type="eggNOG" id="KOG0315">
    <property type="taxonomic scope" value="Eukaryota"/>
</dbReference>
<evidence type="ECO:0000256" key="3">
    <source>
        <dbReference type="ARBA" id="ARBA00022490"/>
    </source>
</evidence>
<dbReference type="SUPFAM" id="SSF50978">
    <property type="entry name" value="WD40 repeat-like"/>
    <property type="match status" value="1"/>
</dbReference>
<keyword evidence="5" id="KW-0677">Repeat</keyword>
<dbReference type="STRING" id="2880.D7FL41"/>
<evidence type="ECO:0000256" key="1">
    <source>
        <dbReference type="ARBA" id="ARBA00004496"/>
    </source>
</evidence>
<dbReference type="PANTHER" id="PTHR19842">
    <property type="entry name" value="G BETA-LIKE PROTEIN GBL"/>
    <property type="match status" value="1"/>
</dbReference>
<sequence length="304" mass="33520">MNEVILATAGYDHKIHFWEPPSGECRSTLRFSDSQVNSLKITPDKQYLAAAGNPHVRLFEINSQTASALRSYDGHATNVTDVGFQKDAKWMYTGSEDGAIKIWDLRAPSCQRNYDVGSAVTTVALHPNQAELISGDIDGKIKVWDLTANKSHEIATDGKNHPIQSLSMATNASVLVGANNKGTVFVFSPGGDTKSFKKTNEIKAHDTYLLKCVLSPNVEKLVTTSADKTVKVWDTKTWTQQRTLAQHQRWVWDAVFSADSYYIITASSDQSAKLWDVRSGSCILSYMKHDNAVTCVALNDTTPS</sequence>
<dbReference type="InterPro" id="IPR001680">
    <property type="entry name" value="WD40_rpt"/>
</dbReference>
<keyword evidence="9" id="KW-1185">Reference proteome</keyword>
<dbReference type="InterPro" id="IPR015943">
    <property type="entry name" value="WD40/YVTN_repeat-like_dom_sf"/>
</dbReference>
<dbReference type="Pfam" id="PF00400">
    <property type="entry name" value="WD40"/>
    <property type="match status" value="5"/>
</dbReference>
<dbReference type="EMBL" id="FN649728">
    <property type="protein sequence ID" value="CBJ29578.1"/>
    <property type="molecule type" value="Genomic_DNA"/>
</dbReference>